<dbReference type="EC" id="3.1.1.-" evidence="3"/>
<dbReference type="AlphaFoldDB" id="A0AAI8V9L8"/>
<dbReference type="PANTHER" id="PTHR43142:SF1">
    <property type="entry name" value="CARBOXYLIC ESTER HYDROLASE"/>
    <property type="match status" value="1"/>
</dbReference>
<keyword evidence="2 3" id="KW-0378">Hydrolase</keyword>
<dbReference type="Gene3D" id="3.40.50.1820">
    <property type="entry name" value="alpha/beta hydrolase"/>
    <property type="match status" value="1"/>
</dbReference>
<evidence type="ECO:0000256" key="3">
    <source>
        <dbReference type="RuleBase" id="RU361235"/>
    </source>
</evidence>
<keyword evidence="6" id="KW-1185">Reference proteome</keyword>
<evidence type="ECO:0000259" key="4">
    <source>
        <dbReference type="Pfam" id="PF00135"/>
    </source>
</evidence>
<feature type="domain" description="Carboxylesterase type B" evidence="4">
    <location>
        <begin position="24"/>
        <end position="223"/>
    </location>
</feature>
<comment type="caution">
    <text evidence="5">The sequence shown here is derived from an EMBL/GenBank/DDBJ whole genome shotgun (WGS) entry which is preliminary data.</text>
</comment>
<evidence type="ECO:0000256" key="1">
    <source>
        <dbReference type="ARBA" id="ARBA00005964"/>
    </source>
</evidence>
<evidence type="ECO:0000256" key="2">
    <source>
        <dbReference type="ARBA" id="ARBA00022801"/>
    </source>
</evidence>
<dbReference type="GO" id="GO:0016787">
    <property type="term" value="F:hydrolase activity"/>
    <property type="evidence" value="ECO:0007669"/>
    <property type="project" value="UniProtKB-KW"/>
</dbReference>
<dbReference type="EMBL" id="CAUWAG010000003">
    <property type="protein sequence ID" value="CAJ2500562.1"/>
    <property type="molecule type" value="Genomic_DNA"/>
</dbReference>
<comment type="similarity">
    <text evidence="1 3">Belongs to the type-B carboxylesterase/lipase family.</text>
</comment>
<dbReference type="InterPro" id="IPR019826">
    <property type="entry name" value="Carboxylesterase_B_AS"/>
</dbReference>
<dbReference type="PROSITE" id="PS00122">
    <property type="entry name" value="CARBOXYLESTERASE_B_1"/>
    <property type="match status" value="1"/>
</dbReference>
<name>A0AAI8V9L8_9PEZI</name>
<sequence>MPVYTLPAFLLTLLVSSIVIAEPIATFEGSKVTYQGMTKGTVEHFLNIRYAHDTSGLRRFAPPEPYTPPEGSEIAATEAGPACPQTQTALPPFFDETPWISEDCLNLRISRPAGTSAGDKLPVVVWVQGGGVVKGSAYDSHSEPDNLIALSEELKKPVIYVTFNYRLTIFGFARLPILKDQQSLNAGMRDQRTAFEWVKDNIAAFGGDPNRVALFGLSSGGTFSSL</sequence>
<evidence type="ECO:0000313" key="6">
    <source>
        <dbReference type="Proteomes" id="UP001295740"/>
    </source>
</evidence>
<gene>
    <name evidence="5" type="ORF">KHLLAP_LOCUS1030</name>
</gene>
<dbReference type="InterPro" id="IPR002018">
    <property type="entry name" value="CarbesteraseB"/>
</dbReference>
<feature type="chain" id="PRO_5042313270" description="Carboxylic ester hydrolase" evidence="3">
    <location>
        <begin position="22"/>
        <end position="226"/>
    </location>
</feature>
<protein>
    <recommendedName>
        <fullName evidence="3">Carboxylic ester hydrolase</fullName>
        <ecNumber evidence="3">3.1.1.-</ecNumber>
    </recommendedName>
</protein>
<accession>A0AAI8V9L8</accession>
<dbReference type="PANTHER" id="PTHR43142">
    <property type="entry name" value="CARBOXYLIC ESTER HYDROLASE"/>
    <property type="match status" value="1"/>
</dbReference>
<keyword evidence="3" id="KW-0732">Signal</keyword>
<feature type="signal peptide" evidence="3">
    <location>
        <begin position="1"/>
        <end position="21"/>
    </location>
</feature>
<organism evidence="5 6">
    <name type="scientific">Anthostomella pinea</name>
    <dbReference type="NCBI Taxonomy" id="933095"/>
    <lineage>
        <taxon>Eukaryota</taxon>
        <taxon>Fungi</taxon>
        <taxon>Dikarya</taxon>
        <taxon>Ascomycota</taxon>
        <taxon>Pezizomycotina</taxon>
        <taxon>Sordariomycetes</taxon>
        <taxon>Xylariomycetidae</taxon>
        <taxon>Xylariales</taxon>
        <taxon>Xylariaceae</taxon>
        <taxon>Anthostomella</taxon>
    </lineage>
</organism>
<evidence type="ECO:0000313" key="5">
    <source>
        <dbReference type="EMBL" id="CAJ2500562.1"/>
    </source>
</evidence>
<dbReference type="InterPro" id="IPR029058">
    <property type="entry name" value="AB_hydrolase_fold"/>
</dbReference>
<dbReference type="Pfam" id="PF00135">
    <property type="entry name" value="COesterase"/>
    <property type="match status" value="1"/>
</dbReference>
<proteinExistence type="inferred from homology"/>
<dbReference type="SUPFAM" id="SSF53474">
    <property type="entry name" value="alpha/beta-Hydrolases"/>
    <property type="match status" value="1"/>
</dbReference>
<reference evidence="5" key="1">
    <citation type="submission" date="2023-10" db="EMBL/GenBank/DDBJ databases">
        <authorList>
            <person name="Hackl T."/>
        </authorList>
    </citation>
    <scope>NUCLEOTIDE SEQUENCE</scope>
</reference>
<dbReference type="Proteomes" id="UP001295740">
    <property type="component" value="Unassembled WGS sequence"/>
</dbReference>